<dbReference type="AlphaFoldDB" id="A0A9W9PWM1"/>
<feature type="region of interest" description="Disordered" evidence="1">
    <location>
        <begin position="970"/>
        <end position="999"/>
    </location>
</feature>
<organism evidence="3 4">
    <name type="scientific">Penicillium atrosanguineum</name>
    <dbReference type="NCBI Taxonomy" id="1132637"/>
    <lineage>
        <taxon>Eukaryota</taxon>
        <taxon>Fungi</taxon>
        <taxon>Dikarya</taxon>
        <taxon>Ascomycota</taxon>
        <taxon>Pezizomycotina</taxon>
        <taxon>Eurotiomycetes</taxon>
        <taxon>Eurotiomycetidae</taxon>
        <taxon>Eurotiales</taxon>
        <taxon>Aspergillaceae</taxon>
        <taxon>Penicillium</taxon>
    </lineage>
</organism>
<dbReference type="Proteomes" id="UP001147746">
    <property type="component" value="Unassembled WGS sequence"/>
</dbReference>
<feature type="region of interest" description="Disordered" evidence="1">
    <location>
        <begin position="381"/>
        <end position="407"/>
    </location>
</feature>
<sequence length="1013" mass="111471">MRLILLVARLQLLKYIIHNANISLDVTMTARTLPSALDSLSSSSLNKLHEAVPPSKKRKLEPDTAAGQLFSTSIVIRAHAASLSDEPLVLDPIAALPRSRLPLSWLEDASWSRSDAQPGGLFTADIPALENDLRACTEPMVLAVRLAANSGLYVIERVKRGIYSLSRLARWVHDGDVAVAVKGWQAPQGLKMDIEDNEKSLSIPDALSWWQSAQIEEPPCDLGLGEDFAALQVAVVFESEGDTSQDEPTFVDVLEHRGQSLAPTIRDSEAPFGLRDSQAVGSEAMDVEGVDSTAVDAKLPPEELLNGMRDHYLQALYASKTSLAYFAKGPLTRCRTAFQNAAPDQPQSLAELIGSYRDAILAAKKMDLKYRETLPTSVRDALLTPSDGETTKKRKSKKKKLGKNGLYPEEDGLIRKWWKDRSMESSAQENSRETESKKHISDLRLRETQLQILLILEVIALESIPRENKQKLSDEVPEEEKTSPKKPRAKKPQDLNELLELHLDRLCIWHAVSLEESTAVDSAKTSSFTDSHMSGKKVESDAVRDFCTEVVVPFYAARLPDKCKLITRKFGVSGGISPAAKRTQSSKKDRLEPGAEVKRQAPVQKPRRSLQRVLTDERTAAASQNRHPSLHRSNTAPSKHDNKRDTMEPLLPTVFGGSVRGGIQQAKRVDNREVDLNAVARQHESKLRKVQMLVDQKKELDAAIQALRKPNRELVSNEIVDESVKRSTGGGSSRKSKNPVRNPMGEGVQVMATPRGNRRKDIIGMPPLPRSLAPSRSFAGEMEDRSLGESPVMIPSSSSIRRTISFSGPDSNPFSSRRPLNSSLRKRKEPPADLGSIQETPTRSSKLFIEEERSLDASIDRRPSSNKGRGLFRIPNLPAPRSTNDPNEPMAPSTPVSSRQKIIPSSAHGSTQNLTTSFQGASSSITETPPRQRGVDSMPASRSLPMGNIAQVPITTQSRACSPVAVMGTPVKESSVKRSPAKGPAPVIPVTPEKSQSKSIYEQLGWEEDEMEF</sequence>
<evidence type="ECO:0000259" key="2">
    <source>
        <dbReference type="Pfam" id="PF08639"/>
    </source>
</evidence>
<feature type="compositionally biased region" description="Basic and acidic residues" evidence="1">
    <location>
        <begin position="848"/>
        <end position="863"/>
    </location>
</feature>
<reference evidence="3" key="2">
    <citation type="journal article" date="2023" name="IMA Fungus">
        <title>Comparative genomic study of the Penicillium genus elucidates a diverse pangenome and 15 lateral gene transfer events.</title>
        <authorList>
            <person name="Petersen C."/>
            <person name="Sorensen T."/>
            <person name="Nielsen M.R."/>
            <person name="Sondergaard T.E."/>
            <person name="Sorensen J.L."/>
            <person name="Fitzpatrick D.A."/>
            <person name="Frisvad J.C."/>
            <person name="Nielsen K.L."/>
        </authorList>
    </citation>
    <scope>NUCLEOTIDE SEQUENCE</scope>
    <source>
        <strain evidence="3">IBT 21472</strain>
    </source>
</reference>
<feature type="compositionally biased region" description="Basic and acidic residues" evidence="1">
    <location>
        <begin position="638"/>
        <end position="647"/>
    </location>
</feature>
<dbReference type="GO" id="GO:0031261">
    <property type="term" value="C:DNA replication preinitiation complex"/>
    <property type="evidence" value="ECO:0007669"/>
    <property type="project" value="TreeGrafter"/>
</dbReference>
<feature type="domain" description="DNA replication regulator Sld3 C-terminal" evidence="2">
    <location>
        <begin position="303"/>
        <end position="843"/>
    </location>
</feature>
<feature type="compositionally biased region" description="Basic and acidic residues" evidence="1">
    <location>
        <begin position="469"/>
        <end position="483"/>
    </location>
</feature>
<dbReference type="InterPro" id="IPR013948">
    <property type="entry name" value="DNA_replication_reg_Sld3_C"/>
</dbReference>
<feature type="compositionally biased region" description="Low complexity" evidence="1">
    <location>
        <begin position="796"/>
        <end position="807"/>
    </location>
</feature>
<evidence type="ECO:0000256" key="1">
    <source>
        <dbReference type="SAM" id="MobiDB-lite"/>
    </source>
</evidence>
<gene>
    <name evidence="3" type="ORF">N7476_005877</name>
</gene>
<dbReference type="Gene3D" id="1.20.58.2130">
    <property type="match status" value="1"/>
</dbReference>
<feature type="region of interest" description="Disordered" evidence="1">
    <location>
        <begin position="574"/>
        <end position="647"/>
    </location>
</feature>
<name>A0A9W9PWM1_9EURO</name>
<dbReference type="EMBL" id="JAPZBO010000005">
    <property type="protein sequence ID" value="KAJ5315570.1"/>
    <property type="molecule type" value="Genomic_DNA"/>
</dbReference>
<evidence type="ECO:0000313" key="4">
    <source>
        <dbReference type="Proteomes" id="UP001147746"/>
    </source>
</evidence>
<dbReference type="PANTHER" id="PTHR28067">
    <property type="entry name" value="DNA REPLICATION REGULATOR SLD3"/>
    <property type="match status" value="1"/>
</dbReference>
<evidence type="ECO:0000313" key="3">
    <source>
        <dbReference type="EMBL" id="KAJ5315570.1"/>
    </source>
</evidence>
<reference evidence="3" key="1">
    <citation type="submission" date="2022-12" db="EMBL/GenBank/DDBJ databases">
        <authorList>
            <person name="Petersen C."/>
        </authorList>
    </citation>
    <scope>NUCLEOTIDE SEQUENCE</scope>
    <source>
        <strain evidence="3">IBT 21472</strain>
    </source>
</reference>
<dbReference type="PANTHER" id="PTHR28067:SF1">
    <property type="entry name" value="DNA REPLICATION REGULATOR SLD3"/>
    <property type="match status" value="1"/>
</dbReference>
<keyword evidence="4" id="KW-1185">Reference proteome</keyword>
<feature type="compositionally biased region" description="Polar residues" evidence="1">
    <location>
        <begin position="808"/>
        <end position="823"/>
    </location>
</feature>
<feature type="compositionally biased region" description="Polar residues" evidence="1">
    <location>
        <begin position="621"/>
        <end position="637"/>
    </location>
</feature>
<feature type="region of interest" description="Disordered" evidence="1">
    <location>
        <begin position="469"/>
        <end position="494"/>
    </location>
</feature>
<feature type="compositionally biased region" description="Basic and acidic residues" evidence="1">
    <location>
        <begin position="586"/>
        <end position="599"/>
    </location>
</feature>
<dbReference type="Pfam" id="PF08639">
    <property type="entry name" value="Sld3_STD"/>
    <property type="match status" value="1"/>
</dbReference>
<dbReference type="GO" id="GO:0006270">
    <property type="term" value="P:DNA replication initiation"/>
    <property type="evidence" value="ECO:0007669"/>
    <property type="project" value="InterPro"/>
</dbReference>
<proteinExistence type="predicted"/>
<accession>A0A9W9PWM1</accession>
<feature type="compositionally biased region" description="Polar residues" evidence="1">
    <location>
        <begin position="907"/>
        <end position="929"/>
    </location>
</feature>
<comment type="caution">
    <text evidence="3">The sequence shown here is derived from an EMBL/GenBank/DDBJ whole genome shotgun (WGS) entry which is preliminary data.</text>
</comment>
<feature type="compositionally biased region" description="Basic residues" evidence="1">
    <location>
        <begin position="392"/>
        <end position="402"/>
    </location>
</feature>
<feature type="region of interest" description="Disordered" evidence="1">
    <location>
        <begin position="721"/>
        <end position="945"/>
    </location>
</feature>
<protein>
    <submittedName>
        <fullName evidence="3">DNA replication regulator Sld3</fullName>
    </submittedName>
</protein>
<dbReference type="InterPro" id="IPR042511">
    <property type="entry name" value="Sld3"/>
</dbReference>